<organism evidence="1 2">
    <name type="scientific">Leptosia nina</name>
    <dbReference type="NCBI Taxonomy" id="320188"/>
    <lineage>
        <taxon>Eukaryota</taxon>
        <taxon>Metazoa</taxon>
        <taxon>Ecdysozoa</taxon>
        <taxon>Arthropoda</taxon>
        <taxon>Hexapoda</taxon>
        <taxon>Insecta</taxon>
        <taxon>Pterygota</taxon>
        <taxon>Neoptera</taxon>
        <taxon>Endopterygota</taxon>
        <taxon>Lepidoptera</taxon>
        <taxon>Glossata</taxon>
        <taxon>Ditrysia</taxon>
        <taxon>Papilionoidea</taxon>
        <taxon>Pieridae</taxon>
        <taxon>Pierinae</taxon>
        <taxon>Leptosia</taxon>
    </lineage>
</organism>
<evidence type="ECO:0008006" key="3">
    <source>
        <dbReference type="Google" id="ProtNLM"/>
    </source>
</evidence>
<evidence type="ECO:0000313" key="1">
    <source>
        <dbReference type="EMBL" id="CAK1546500.1"/>
    </source>
</evidence>
<evidence type="ECO:0000313" key="2">
    <source>
        <dbReference type="Proteomes" id="UP001497472"/>
    </source>
</evidence>
<dbReference type="SUPFAM" id="SSF53254">
    <property type="entry name" value="Phosphoglycerate mutase-like"/>
    <property type="match status" value="1"/>
</dbReference>
<protein>
    <recommendedName>
        <fullName evidence="3">Glucose-1-phosphatase</fullName>
    </recommendedName>
</protein>
<sequence length="306" mass="35204">MLEGYMASYFKNWLDREGLLPIGCPSCDIKINHSNDTYDPVFSPYIHNGTDSFKRIAIDEMNSVLESLNLKTEYENMENILEYPASELCKIETKCNMASEENALNITVGKKPYLSGPLKLCNEAIDAFFMEYYSGLSLDNVAWGKLSELSDWQKILPLTYGYHNTTYNTTHIATDLAKPLIKYISNIFVYETTKVTLLMGHDANINVLLRALDFHHFILDNEFVSTPIGGKIVFQKWRDLTSKEELLKINYIYHSIEQIRNATILSENNKPKTHLLQLKHCRCNEAGFCPWSDFIDILNNFNVLQI</sequence>
<dbReference type="EMBL" id="CAVLEF010000008">
    <property type="protein sequence ID" value="CAK1546500.1"/>
    <property type="molecule type" value="Genomic_DNA"/>
</dbReference>
<dbReference type="PROSITE" id="PS00778">
    <property type="entry name" value="HIS_ACID_PHOSPHAT_2"/>
    <property type="match status" value="1"/>
</dbReference>
<dbReference type="Gene3D" id="3.40.50.1240">
    <property type="entry name" value="Phosphoglycerate mutase-like"/>
    <property type="match status" value="2"/>
</dbReference>
<dbReference type="InterPro" id="IPR033379">
    <property type="entry name" value="Acid_Pase_AS"/>
</dbReference>
<dbReference type="InterPro" id="IPR029033">
    <property type="entry name" value="His_PPase_superfam"/>
</dbReference>
<proteinExistence type="predicted"/>
<dbReference type="AlphaFoldDB" id="A0AAV1JDJ3"/>
<name>A0AAV1JDJ3_9NEOP</name>
<comment type="caution">
    <text evidence="1">The sequence shown here is derived from an EMBL/GenBank/DDBJ whole genome shotgun (WGS) entry which is preliminary data.</text>
</comment>
<reference evidence="1 2" key="1">
    <citation type="submission" date="2023-11" db="EMBL/GenBank/DDBJ databases">
        <authorList>
            <person name="Okamura Y."/>
        </authorList>
    </citation>
    <scope>NUCLEOTIDE SEQUENCE [LARGE SCALE GENOMIC DNA]</scope>
</reference>
<dbReference type="Proteomes" id="UP001497472">
    <property type="component" value="Unassembled WGS sequence"/>
</dbReference>
<gene>
    <name evidence="1" type="ORF">LNINA_LOCUS6065</name>
</gene>
<dbReference type="GO" id="GO:0016791">
    <property type="term" value="F:phosphatase activity"/>
    <property type="evidence" value="ECO:0007669"/>
    <property type="project" value="UniProtKB-ARBA"/>
</dbReference>
<keyword evidence="2" id="KW-1185">Reference proteome</keyword>
<accession>A0AAV1JDJ3</accession>